<gene>
    <name evidence="2" type="ORF">Vafri_11685</name>
</gene>
<organism evidence="2 3">
    <name type="scientific">Volvox africanus</name>
    <dbReference type="NCBI Taxonomy" id="51714"/>
    <lineage>
        <taxon>Eukaryota</taxon>
        <taxon>Viridiplantae</taxon>
        <taxon>Chlorophyta</taxon>
        <taxon>core chlorophytes</taxon>
        <taxon>Chlorophyceae</taxon>
        <taxon>CS clade</taxon>
        <taxon>Chlamydomonadales</taxon>
        <taxon>Volvocaceae</taxon>
        <taxon>Volvox</taxon>
    </lineage>
</organism>
<evidence type="ECO:0000256" key="1">
    <source>
        <dbReference type="SAM" id="MobiDB-lite"/>
    </source>
</evidence>
<dbReference type="EMBL" id="BNCO01000024">
    <property type="protein sequence ID" value="GIL56327.1"/>
    <property type="molecule type" value="Genomic_DNA"/>
</dbReference>
<feature type="compositionally biased region" description="Basic and acidic residues" evidence="1">
    <location>
        <begin position="494"/>
        <end position="506"/>
    </location>
</feature>
<comment type="caution">
    <text evidence="2">The sequence shown here is derived from an EMBL/GenBank/DDBJ whole genome shotgun (WGS) entry which is preliminary data.</text>
</comment>
<feature type="region of interest" description="Disordered" evidence="1">
    <location>
        <begin position="239"/>
        <end position="258"/>
    </location>
</feature>
<feature type="region of interest" description="Disordered" evidence="1">
    <location>
        <begin position="470"/>
        <end position="516"/>
    </location>
</feature>
<proteinExistence type="predicted"/>
<accession>A0A8J4B9G3</accession>
<keyword evidence="3" id="KW-1185">Reference proteome</keyword>
<sequence length="583" mass="61197">MATVSAISVMLPAAWRRRVPPHGGAPGLSTLRNPFSGSITIPITTVDLARTGPVVTRSSSDTWAALTPDKRTSALVPTALYDNNDGVESLEITSSPQATSVTPAATAAAAAAAAAAVSTTGDHRTSSVSSASGNFKDLNFGIDGPPDIYRATGLYSMTNDELLELLFQRAGLQALQFAPALPHMAASTRYMQVSPENLAEWVSLLVDLEIQYPATVLAPCPAFLMVPLTRVGTDYPPGVPPSSSSIPTLDSPHDAASSPLVAGSDRGVKYGGPEYSECCRRFVGHLRDTLLMDEREVFGLLSRLPSLAVVPPARINDVIVYLSLVIKGAGRGHRFQYEGASPPLASLPPASVLMTYPRVPAAEGPCLEKIPASSHPDASGPAGARRSASLSEEEELDLALYHFLRHAPAVLAMSQNDLSRALEWLSAEGGLDYLDMCRLLCAVPQLLPGVAARLAEAAARDVRRPAPIWGSAADASTAPRGTTLQHSRSGSEGFRSESPDHLKDPCDGPPTLAPTQSAVQGEVGDIGDAGVKCERIGRGTFCTDGYIRDVTTEIRRLVDLARRQTALGGAAGGADKYGQGPLG</sequence>
<protein>
    <submittedName>
        <fullName evidence="2">Uncharacterized protein</fullName>
    </submittedName>
</protein>
<evidence type="ECO:0000313" key="2">
    <source>
        <dbReference type="EMBL" id="GIL56327.1"/>
    </source>
</evidence>
<evidence type="ECO:0000313" key="3">
    <source>
        <dbReference type="Proteomes" id="UP000747399"/>
    </source>
</evidence>
<feature type="non-terminal residue" evidence="2">
    <location>
        <position position="583"/>
    </location>
</feature>
<name>A0A8J4B9G3_9CHLO</name>
<reference evidence="2" key="1">
    <citation type="journal article" date="2021" name="Proc. Natl. Acad. Sci. U.S.A.">
        <title>Three genomes in the algal genus Volvox reveal the fate of a haploid sex-determining region after a transition to homothallism.</title>
        <authorList>
            <person name="Yamamoto K."/>
            <person name="Hamaji T."/>
            <person name="Kawai-Toyooka H."/>
            <person name="Matsuzaki R."/>
            <person name="Takahashi F."/>
            <person name="Nishimura Y."/>
            <person name="Kawachi M."/>
            <person name="Noguchi H."/>
            <person name="Minakuchi Y."/>
            <person name="Umen J.G."/>
            <person name="Toyoda A."/>
            <person name="Nozaki H."/>
        </authorList>
    </citation>
    <scope>NUCLEOTIDE SEQUENCE</scope>
    <source>
        <strain evidence="2">NIES-3780</strain>
    </source>
</reference>
<dbReference type="AlphaFoldDB" id="A0A8J4B9G3"/>
<dbReference type="Proteomes" id="UP000747399">
    <property type="component" value="Unassembled WGS sequence"/>
</dbReference>